<keyword evidence="4" id="KW-0410">Iron transport</keyword>
<dbReference type="PANTHER" id="PTHR32552:SF81">
    <property type="entry name" value="TONB-DEPENDENT OUTER MEMBRANE RECEPTOR"/>
    <property type="match status" value="1"/>
</dbReference>
<dbReference type="SUPFAM" id="SSF56935">
    <property type="entry name" value="Porins"/>
    <property type="match status" value="1"/>
</dbReference>
<evidence type="ECO:0000256" key="1">
    <source>
        <dbReference type="ARBA" id="ARBA00004571"/>
    </source>
</evidence>
<evidence type="ECO:0000256" key="7">
    <source>
        <dbReference type="ARBA" id="ARBA00023065"/>
    </source>
</evidence>
<evidence type="ECO:0000313" key="15">
    <source>
        <dbReference type="EMBL" id="MDE8654597.1"/>
    </source>
</evidence>
<evidence type="ECO:0000256" key="12">
    <source>
        <dbReference type="RuleBase" id="RU003357"/>
    </source>
</evidence>
<dbReference type="Gene3D" id="2.40.170.20">
    <property type="entry name" value="TonB-dependent receptor, beta-barrel domain"/>
    <property type="match status" value="1"/>
</dbReference>
<name>A0ABT5WXH5_9SPHN</name>
<keyword evidence="10 11" id="KW-0998">Cell outer membrane</keyword>
<dbReference type="RefSeq" id="WP_275230719.1">
    <property type="nucleotide sequence ID" value="NZ_JARESE010000092.1"/>
</dbReference>
<dbReference type="InterPro" id="IPR039426">
    <property type="entry name" value="TonB-dep_rcpt-like"/>
</dbReference>
<evidence type="ECO:0000256" key="11">
    <source>
        <dbReference type="PROSITE-ProRule" id="PRU01360"/>
    </source>
</evidence>
<keyword evidence="16" id="KW-1185">Reference proteome</keyword>
<evidence type="ECO:0000259" key="13">
    <source>
        <dbReference type="Pfam" id="PF00593"/>
    </source>
</evidence>
<comment type="similarity">
    <text evidence="11 12">Belongs to the TonB-dependent receptor family.</text>
</comment>
<comment type="caution">
    <text evidence="15">The sequence shown here is derived from an EMBL/GenBank/DDBJ whole genome shotgun (WGS) entry which is preliminary data.</text>
</comment>
<keyword evidence="6" id="KW-0408">Iron</keyword>
<dbReference type="InterPro" id="IPR012910">
    <property type="entry name" value="Plug_dom"/>
</dbReference>
<evidence type="ECO:0000259" key="14">
    <source>
        <dbReference type="Pfam" id="PF07715"/>
    </source>
</evidence>
<dbReference type="Proteomes" id="UP001216253">
    <property type="component" value="Unassembled WGS sequence"/>
</dbReference>
<evidence type="ECO:0000256" key="10">
    <source>
        <dbReference type="ARBA" id="ARBA00023237"/>
    </source>
</evidence>
<keyword evidence="3 11" id="KW-1134">Transmembrane beta strand</keyword>
<evidence type="ECO:0000256" key="2">
    <source>
        <dbReference type="ARBA" id="ARBA00022448"/>
    </source>
</evidence>
<protein>
    <submittedName>
        <fullName evidence="15">TonB-dependent receptor</fullName>
    </submittedName>
</protein>
<dbReference type="Pfam" id="PF00593">
    <property type="entry name" value="TonB_dep_Rec_b-barrel"/>
    <property type="match status" value="1"/>
</dbReference>
<evidence type="ECO:0000256" key="6">
    <source>
        <dbReference type="ARBA" id="ARBA00023004"/>
    </source>
</evidence>
<dbReference type="PANTHER" id="PTHR32552">
    <property type="entry name" value="FERRICHROME IRON RECEPTOR-RELATED"/>
    <property type="match status" value="1"/>
</dbReference>
<comment type="subcellular location">
    <subcellularLocation>
        <location evidence="1 11">Cell outer membrane</location>
        <topology evidence="1 11">Multi-pass membrane protein</topology>
    </subcellularLocation>
</comment>
<evidence type="ECO:0000256" key="9">
    <source>
        <dbReference type="ARBA" id="ARBA00023136"/>
    </source>
</evidence>
<keyword evidence="2 11" id="KW-0813">Transport</keyword>
<dbReference type="InterPro" id="IPR000531">
    <property type="entry name" value="Beta-barrel_TonB"/>
</dbReference>
<keyword evidence="9 11" id="KW-0472">Membrane</keyword>
<accession>A0ABT5WXH5</accession>
<feature type="domain" description="TonB-dependent receptor-like beta-barrel" evidence="13">
    <location>
        <begin position="247"/>
        <end position="703"/>
    </location>
</feature>
<evidence type="ECO:0000313" key="16">
    <source>
        <dbReference type="Proteomes" id="UP001216253"/>
    </source>
</evidence>
<sequence length="743" mass="81371">MLLAGGPAFAEEAYAADGQEEILVTATRQGEVRLQDVPMSISVIDTEAMERSGEDGLQSLAHRAASIMIQEDTPGINRIDMRGLVTAGVAGDSADISVRSMVGVYLDESSIAQFGGNPDLRVFDLERIEVLKGPQGTQFGAGAMSGTIRYITQKPDTNRFFGSAEGTLSTTRHGGTNYSVRGMTNIPIIADTLAFRGAIYKGEDSGFIDSIGMYNGVVAKNINETRNFQLRGAVRWYVTPDLVTDFSWTHARLEADGRNKGYSGLKPYQTSILVPEGSSSDFDLFNNTTRWDVGPVTLSSSTSFLKRKFTYTDSQESYPANYTGVLLPATFDSINKTETWTQEFRLSSSAPGPLQYNFGVYYEKLTRDFWEDIWAQDISELLVDAGYRSAGYSALYDGGFYKDSFFSATQAINESQIAIYGEVTYSPVESLDLTAGVRYFDWHQKFDLYFGAFTGVLEAGTPSVKNDSTSESGFNPRFRVSYKANDDLLFFAEASKGFRFGGVNQPVPPDLCASGMAQEGITETPSDFGADSLWSYSVGNKASFAGGRATANFTAFYIKWSDVQTKRLIPVCWYSFAENAGEVVSKGLEFDGSTRLFDGFNLSANASYTNAKSKGSIVNLTANSGDPAPFFPKWIVGAGVDYTTPLGAGSLLFEANWQVRSGFWNVFNHELSSARKTPSQDFLSASINYSLGNFEIGLFGTNLSGGTKYILRDLSYREAFYPGDSYNFYARPRTIGARVKASF</sequence>
<feature type="domain" description="TonB-dependent receptor plug" evidence="14">
    <location>
        <begin position="34"/>
        <end position="147"/>
    </location>
</feature>
<organism evidence="15 16">
    <name type="scientific">Novosphingobium album</name>
    <name type="common">ex Liu et al. 2023</name>
    <dbReference type="NCBI Taxonomy" id="3031130"/>
    <lineage>
        <taxon>Bacteria</taxon>
        <taxon>Pseudomonadati</taxon>
        <taxon>Pseudomonadota</taxon>
        <taxon>Alphaproteobacteria</taxon>
        <taxon>Sphingomonadales</taxon>
        <taxon>Sphingomonadaceae</taxon>
        <taxon>Novosphingobium</taxon>
    </lineage>
</organism>
<reference evidence="15 16" key="1">
    <citation type="submission" date="2023-03" db="EMBL/GenBank/DDBJ databases">
        <title>NovoSphingobium album sp. nov. isolated from polycyclic aromatic hydrocarbons- and heavy-metal polluted soil.</title>
        <authorList>
            <person name="Liu Z."/>
            <person name="Wang K."/>
        </authorList>
    </citation>
    <scope>NUCLEOTIDE SEQUENCE [LARGE SCALE GENOMIC DNA]</scope>
    <source>
        <strain evidence="15 16">H3SJ31-1</strain>
    </source>
</reference>
<gene>
    <name evidence="15" type="ORF">PYV00_23140</name>
</gene>
<dbReference type="EMBL" id="JARESE010000092">
    <property type="protein sequence ID" value="MDE8654597.1"/>
    <property type="molecule type" value="Genomic_DNA"/>
</dbReference>
<evidence type="ECO:0000256" key="3">
    <source>
        <dbReference type="ARBA" id="ARBA00022452"/>
    </source>
</evidence>
<keyword evidence="8 12" id="KW-0798">TonB box</keyword>
<keyword evidence="7" id="KW-0406">Ion transport</keyword>
<evidence type="ECO:0000256" key="5">
    <source>
        <dbReference type="ARBA" id="ARBA00022692"/>
    </source>
</evidence>
<keyword evidence="15" id="KW-0675">Receptor</keyword>
<evidence type="ECO:0000256" key="4">
    <source>
        <dbReference type="ARBA" id="ARBA00022496"/>
    </source>
</evidence>
<keyword evidence="5 11" id="KW-0812">Transmembrane</keyword>
<evidence type="ECO:0000256" key="8">
    <source>
        <dbReference type="ARBA" id="ARBA00023077"/>
    </source>
</evidence>
<dbReference type="InterPro" id="IPR036942">
    <property type="entry name" value="Beta-barrel_TonB_sf"/>
</dbReference>
<proteinExistence type="inferred from homology"/>
<dbReference type="Pfam" id="PF07715">
    <property type="entry name" value="Plug"/>
    <property type="match status" value="1"/>
</dbReference>
<dbReference type="PROSITE" id="PS52016">
    <property type="entry name" value="TONB_DEPENDENT_REC_3"/>
    <property type="match status" value="1"/>
</dbReference>